<evidence type="ECO:0000259" key="5">
    <source>
        <dbReference type="PROSITE" id="PS51999"/>
    </source>
</evidence>
<proteinExistence type="predicted"/>
<keyword evidence="2 4" id="KW-0863">Zinc-finger</keyword>
<dbReference type="PROSITE" id="PS51999">
    <property type="entry name" value="ZF_GRF"/>
    <property type="match status" value="1"/>
</dbReference>
<dbReference type="STRING" id="4537.A0A0E0JK26"/>
<dbReference type="HOGENOM" id="CLU_1512937_0_0_1"/>
<name>A0A0E0JK26_ORYPU</name>
<dbReference type="Proteomes" id="UP000026962">
    <property type="component" value="Chromosome 1"/>
</dbReference>
<accession>A0A0E0JK26</accession>
<evidence type="ECO:0000313" key="6">
    <source>
        <dbReference type="EnsemblPlants" id="OPUNC01G19790.1"/>
    </source>
</evidence>
<evidence type="ECO:0000313" key="7">
    <source>
        <dbReference type="Proteomes" id="UP000026962"/>
    </source>
</evidence>
<dbReference type="AlphaFoldDB" id="A0A0E0JK26"/>
<evidence type="ECO:0000256" key="2">
    <source>
        <dbReference type="ARBA" id="ARBA00022771"/>
    </source>
</evidence>
<dbReference type="PANTHER" id="PTHR33680:SF7">
    <property type="entry name" value="OS02G0474200 PROTEIN"/>
    <property type="match status" value="1"/>
</dbReference>
<organism evidence="6">
    <name type="scientific">Oryza punctata</name>
    <name type="common">Red rice</name>
    <dbReference type="NCBI Taxonomy" id="4537"/>
    <lineage>
        <taxon>Eukaryota</taxon>
        <taxon>Viridiplantae</taxon>
        <taxon>Streptophyta</taxon>
        <taxon>Embryophyta</taxon>
        <taxon>Tracheophyta</taxon>
        <taxon>Spermatophyta</taxon>
        <taxon>Magnoliopsida</taxon>
        <taxon>Liliopsida</taxon>
        <taxon>Poales</taxon>
        <taxon>Poaceae</taxon>
        <taxon>BOP clade</taxon>
        <taxon>Oryzoideae</taxon>
        <taxon>Oryzeae</taxon>
        <taxon>Oryzinae</taxon>
        <taxon>Oryza</taxon>
    </lineage>
</organism>
<feature type="domain" description="GRF-type" evidence="5">
    <location>
        <begin position="65"/>
        <end position="109"/>
    </location>
</feature>
<sequence length="178" mass="20488">MVQAAEAERRRWCEQQWLRVDGGVTSWVQGGRVFSVVPDIAMASASSSSCSGRRRRRTSIPLIMCPSCRVKQLVELTANTEANQGRIFFTCPSHEGGSGCDFWYWEEVYIKYMNRKGLIEQNTCAKFLNEAKQKEVQRGTEEFKHDADVKKKSIVEEIKKDADVEQFNLSRMMIWCSF</sequence>
<dbReference type="OMA" id="FTCPSHE"/>
<dbReference type="Gramene" id="OPUNC01G19790.1">
    <property type="protein sequence ID" value="OPUNC01G19790.1"/>
    <property type="gene ID" value="OPUNC01G19790"/>
</dbReference>
<evidence type="ECO:0000256" key="3">
    <source>
        <dbReference type="ARBA" id="ARBA00022833"/>
    </source>
</evidence>
<reference evidence="6" key="1">
    <citation type="submission" date="2015-04" db="UniProtKB">
        <authorList>
            <consortium name="EnsemblPlants"/>
        </authorList>
    </citation>
    <scope>IDENTIFICATION</scope>
</reference>
<keyword evidence="3" id="KW-0862">Zinc</keyword>
<dbReference type="GO" id="GO:0008270">
    <property type="term" value="F:zinc ion binding"/>
    <property type="evidence" value="ECO:0007669"/>
    <property type="project" value="UniProtKB-KW"/>
</dbReference>
<reference evidence="6" key="2">
    <citation type="submission" date="2018-05" db="EMBL/GenBank/DDBJ databases">
        <title>OpunRS2 (Oryza punctata Reference Sequence Version 2).</title>
        <authorList>
            <person name="Zhang J."/>
            <person name="Kudrna D."/>
            <person name="Lee S."/>
            <person name="Talag J."/>
            <person name="Welchert J."/>
            <person name="Wing R.A."/>
        </authorList>
    </citation>
    <scope>NUCLEOTIDE SEQUENCE [LARGE SCALE GENOMIC DNA]</scope>
</reference>
<keyword evidence="7" id="KW-1185">Reference proteome</keyword>
<evidence type="ECO:0000256" key="4">
    <source>
        <dbReference type="PROSITE-ProRule" id="PRU01343"/>
    </source>
</evidence>
<dbReference type="Pfam" id="PF06839">
    <property type="entry name" value="Zn_ribbon_GRF"/>
    <property type="match status" value="1"/>
</dbReference>
<keyword evidence="1" id="KW-0479">Metal-binding</keyword>
<dbReference type="PANTHER" id="PTHR33680">
    <property type="entry name" value="OS07G0190500 PROTEIN"/>
    <property type="match status" value="1"/>
</dbReference>
<dbReference type="InterPro" id="IPR010666">
    <property type="entry name" value="Znf_GRF"/>
</dbReference>
<dbReference type="EnsemblPlants" id="OPUNC01G19790.1">
    <property type="protein sequence ID" value="OPUNC01G19790.1"/>
    <property type="gene ID" value="OPUNC01G19790"/>
</dbReference>
<protein>
    <recommendedName>
        <fullName evidence="5">GRF-type domain-containing protein</fullName>
    </recommendedName>
</protein>
<evidence type="ECO:0000256" key="1">
    <source>
        <dbReference type="ARBA" id="ARBA00022723"/>
    </source>
</evidence>